<dbReference type="KEGG" id="tsa:AciPR4_0897"/>
<evidence type="ECO:0000256" key="4">
    <source>
        <dbReference type="ARBA" id="ARBA00022605"/>
    </source>
</evidence>
<dbReference type="NCBIfam" id="TIGR01093">
    <property type="entry name" value="aroD"/>
    <property type="match status" value="1"/>
</dbReference>
<evidence type="ECO:0000256" key="3">
    <source>
        <dbReference type="ARBA" id="ARBA00008424"/>
    </source>
</evidence>
<feature type="active site" description="Schiff-base intermediate with substrate" evidence="9">
    <location>
        <position position="165"/>
    </location>
</feature>
<dbReference type="InterPro" id="IPR046346">
    <property type="entry name" value="Aminoacid_DH-like_N_sf"/>
</dbReference>
<dbReference type="CDD" id="cd00502">
    <property type="entry name" value="DHQase_I"/>
    <property type="match status" value="1"/>
</dbReference>
<proteinExistence type="inferred from homology"/>
<protein>
    <recommendedName>
        <fullName evidence="9 10">Multifunctional fusion protein</fullName>
    </recommendedName>
    <domain>
        <recommendedName>
            <fullName evidence="9">3-dehydroquinate dehydratase</fullName>
            <shortName evidence="9">3-dehydroquinase</shortName>
            <ecNumber evidence="9">4.2.1.10</ecNumber>
        </recommendedName>
        <alternativeName>
            <fullName evidence="9">Type I DHQase</fullName>
        </alternativeName>
        <alternativeName>
            <fullName evidence="9">Type I dehydroquinase</fullName>
            <shortName evidence="9">DHQ1</shortName>
        </alternativeName>
    </domain>
    <domain>
        <recommendedName>
            <fullName evidence="10">Shikimate dehydrogenase (NADP(+))</fullName>
            <shortName evidence="10">SDH</shortName>
            <ecNumber evidence="10">1.1.1.25</ecNumber>
        </recommendedName>
    </domain>
</protein>
<feature type="binding site" evidence="9">
    <location>
        <begin position="48"/>
        <end position="50"/>
    </location>
    <ligand>
        <name>3-dehydroquinate</name>
        <dbReference type="ChEBI" id="CHEBI:32364"/>
    </ligand>
</feature>
<evidence type="ECO:0000313" key="16">
    <source>
        <dbReference type="Proteomes" id="UP000006844"/>
    </source>
</evidence>
<feature type="domain" description="Shikimate dehydrogenase substrate binding N-terminal" evidence="13">
    <location>
        <begin position="254"/>
        <end position="334"/>
    </location>
</feature>
<feature type="domain" description="Quinate/shikimate 5-dehydrogenase/glutamyl-tRNA reductase" evidence="12">
    <location>
        <begin position="362"/>
        <end position="429"/>
    </location>
</feature>
<feature type="binding site" evidence="10">
    <location>
        <position position="457"/>
    </location>
    <ligand>
        <name>shikimate</name>
        <dbReference type="ChEBI" id="CHEBI:36208"/>
    </ligand>
</feature>
<feature type="binding site" evidence="10">
    <location>
        <position position="307"/>
    </location>
    <ligand>
        <name>shikimate</name>
        <dbReference type="ChEBI" id="CHEBI:36208"/>
    </ligand>
</feature>
<evidence type="ECO:0000256" key="7">
    <source>
        <dbReference type="ARBA" id="ARBA00023141"/>
    </source>
</evidence>
<dbReference type="STRING" id="401053.AciPR4_0897"/>
<comment type="catalytic activity">
    <reaction evidence="9">
        <text>3-dehydroquinate = 3-dehydroshikimate + H2O</text>
        <dbReference type="Rhea" id="RHEA:21096"/>
        <dbReference type="ChEBI" id="CHEBI:15377"/>
        <dbReference type="ChEBI" id="CHEBI:16630"/>
        <dbReference type="ChEBI" id="CHEBI:32364"/>
        <dbReference type="EC" id="4.2.1.10"/>
    </reaction>
</comment>
<dbReference type="GO" id="GO:0003677">
    <property type="term" value="F:DNA binding"/>
    <property type="evidence" value="ECO:0007669"/>
    <property type="project" value="InterPro"/>
</dbReference>
<comment type="function">
    <text evidence="1">Might have a role in establishing the nucleoid structure of elementary bodies.</text>
</comment>
<dbReference type="PANTHER" id="PTHR21089:SF1">
    <property type="entry name" value="BIFUNCTIONAL 3-DEHYDROQUINATE DEHYDRATASE_SHIKIMATE DEHYDROGENASE, CHLOROPLASTIC"/>
    <property type="match status" value="1"/>
</dbReference>
<feature type="binding site" evidence="10">
    <location>
        <begin position="394"/>
        <end position="399"/>
    </location>
    <ligand>
        <name>NADP(+)</name>
        <dbReference type="ChEBI" id="CHEBI:58349"/>
    </ligand>
</feature>
<feature type="binding site" evidence="10">
    <location>
        <position position="332"/>
    </location>
    <ligand>
        <name>shikimate</name>
        <dbReference type="ChEBI" id="CHEBI:36208"/>
    </ligand>
</feature>
<dbReference type="HOGENOM" id="CLU_019120_1_0_0"/>
<evidence type="ECO:0000256" key="1">
    <source>
        <dbReference type="ARBA" id="ARBA00002344"/>
    </source>
</evidence>
<feature type="active site" description="Proton acceptor" evidence="10">
    <location>
        <position position="311"/>
    </location>
</feature>
<evidence type="ECO:0000259" key="12">
    <source>
        <dbReference type="Pfam" id="PF01488"/>
    </source>
</evidence>
<dbReference type="eggNOG" id="COG0169">
    <property type="taxonomic scope" value="Bacteria"/>
</dbReference>
<dbReference type="GO" id="GO:0009073">
    <property type="term" value="P:aromatic amino acid family biosynthetic process"/>
    <property type="evidence" value="ECO:0007669"/>
    <property type="project" value="UniProtKB-KW"/>
</dbReference>
<organism evidence="15 16">
    <name type="scientific">Terriglobus saanensis (strain ATCC BAA-1853 / DSM 23119 / SP1PR4)</name>
    <dbReference type="NCBI Taxonomy" id="401053"/>
    <lineage>
        <taxon>Bacteria</taxon>
        <taxon>Pseudomonadati</taxon>
        <taxon>Acidobacteriota</taxon>
        <taxon>Terriglobia</taxon>
        <taxon>Terriglobales</taxon>
        <taxon>Acidobacteriaceae</taxon>
        <taxon>Terriglobus</taxon>
    </lineage>
</organism>
<dbReference type="Pfam" id="PF01487">
    <property type="entry name" value="DHquinase_I"/>
    <property type="match status" value="1"/>
</dbReference>
<comment type="pathway">
    <text evidence="2 10">Metabolic intermediate biosynthesis; chorismate biosynthesis; chorismate from D-erythrose 4-phosphate and phosphoenolpyruvate: step 4/7.</text>
</comment>
<dbReference type="HAMAP" id="MF_00222">
    <property type="entry name" value="Shikimate_DH_AroE"/>
    <property type="match status" value="1"/>
</dbReference>
<comment type="similarity">
    <text evidence="3">Belongs to the histone H1/H5 family. HCT subfamily.</text>
</comment>
<comment type="caution">
    <text evidence="9">Lacks conserved residue(s) required for the propagation of feature annotation.</text>
</comment>
<evidence type="ECO:0000256" key="10">
    <source>
        <dbReference type="HAMAP-Rule" id="MF_00222"/>
    </source>
</evidence>
<evidence type="ECO:0000259" key="14">
    <source>
        <dbReference type="Pfam" id="PF18317"/>
    </source>
</evidence>
<feature type="binding site" evidence="10">
    <location>
        <position position="485"/>
    </location>
    <ligand>
        <name>shikimate</name>
        <dbReference type="ChEBI" id="CHEBI:36208"/>
    </ligand>
</feature>
<dbReference type="AlphaFoldDB" id="E8V7N2"/>
<dbReference type="HAMAP" id="MF_00214">
    <property type="entry name" value="AroD"/>
    <property type="match status" value="1"/>
</dbReference>
<feature type="binding site" evidence="10">
    <location>
        <begin position="262"/>
        <end position="264"/>
    </location>
    <ligand>
        <name>shikimate</name>
        <dbReference type="ChEBI" id="CHEBI:36208"/>
    </ligand>
</feature>
<dbReference type="InterPro" id="IPR036291">
    <property type="entry name" value="NAD(P)-bd_dom_sf"/>
</dbReference>
<dbReference type="GO" id="GO:0004764">
    <property type="term" value="F:shikimate 3-dehydrogenase (NADP+) activity"/>
    <property type="evidence" value="ECO:0007669"/>
    <property type="project" value="UniProtKB-UniRule"/>
</dbReference>
<dbReference type="SUPFAM" id="SSF51735">
    <property type="entry name" value="NAD(P)-binding Rossmann-fold domains"/>
    <property type="match status" value="1"/>
</dbReference>
<dbReference type="InterPro" id="IPR009970">
    <property type="entry name" value="HC2"/>
</dbReference>
<dbReference type="InterPro" id="IPR006151">
    <property type="entry name" value="Shikm_DH/Glu-tRNA_Rdtase"/>
</dbReference>
<evidence type="ECO:0000256" key="6">
    <source>
        <dbReference type="ARBA" id="ARBA00023002"/>
    </source>
</evidence>
<evidence type="ECO:0000256" key="9">
    <source>
        <dbReference type="HAMAP-Rule" id="MF_00214"/>
    </source>
</evidence>
<feature type="binding site" evidence="10">
    <location>
        <position position="455"/>
    </location>
    <ligand>
        <name>NADP(+)</name>
        <dbReference type="ChEBI" id="CHEBI:58349"/>
    </ligand>
</feature>
<feature type="region of interest" description="Disordered" evidence="11">
    <location>
        <begin position="677"/>
        <end position="706"/>
    </location>
</feature>
<dbReference type="Gene3D" id="3.20.20.70">
    <property type="entry name" value="Aldolase class I"/>
    <property type="match status" value="1"/>
</dbReference>
<dbReference type="CDD" id="cd01065">
    <property type="entry name" value="NAD_bind_Shikimate_DH"/>
    <property type="match status" value="1"/>
</dbReference>
<evidence type="ECO:0000313" key="15">
    <source>
        <dbReference type="EMBL" id="ADV81730.1"/>
    </source>
</evidence>
<feature type="binding site" evidence="10">
    <location>
        <position position="478"/>
    </location>
    <ligand>
        <name>NADP(+)</name>
        <dbReference type="ChEBI" id="CHEBI:58349"/>
    </ligand>
</feature>
<dbReference type="GO" id="GO:0009423">
    <property type="term" value="P:chorismate biosynthetic process"/>
    <property type="evidence" value="ECO:0007669"/>
    <property type="project" value="UniProtKB-UniRule"/>
</dbReference>
<dbReference type="UniPathway" id="UPA00053">
    <property type="reaction ID" value="UER00086"/>
</dbReference>
<feature type="binding site" evidence="9">
    <location>
        <position position="205"/>
    </location>
    <ligand>
        <name>3-dehydroquinate</name>
        <dbReference type="ChEBI" id="CHEBI:32364"/>
    </ligand>
</feature>
<dbReference type="GO" id="GO:0030261">
    <property type="term" value="P:chromosome condensation"/>
    <property type="evidence" value="ECO:0007669"/>
    <property type="project" value="InterPro"/>
</dbReference>
<feature type="binding site" evidence="10">
    <location>
        <begin position="371"/>
        <end position="375"/>
    </location>
    <ligand>
        <name>NADP(+)</name>
        <dbReference type="ChEBI" id="CHEBI:58349"/>
    </ligand>
</feature>
<evidence type="ECO:0000259" key="13">
    <source>
        <dbReference type="Pfam" id="PF08501"/>
    </source>
</evidence>
<keyword evidence="5 10" id="KW-0521">NADP</keyword>
<keyword evidence="7 9" id="KW-0057">Aromatic amino acid biosynthesis</keyword>
<dbReference type="InterPro" id="IPR001381">
    <property type="entry name" value="DHquinase_I"/>
</dbReference>
<dbReference type="GO" id="GO:0008652">
    <property type="term" value="P:amino acid biosynthetic process"/>
    <property type="evidence" value="ECO:0007669"/>
    <property type="project" value="UniProtKB-KW"/>
</dbReference>
<evidence type="ECO:0000256" key="8">
    <source>
        <dbReference type="ARBA" id="ARBA00049442"/>
    </source>
</evidence>
<sequence length="706" mass="75467">MGTLSSTNFTAQYLRSRIGRVCVPIAAKNAGEMLDRAAEVGRETPFLELRLDSLEKPQLVTGRLKQFLSDRPLITMIATCRRKANGGDFAGSAEEQMEHLLASAKSGCQIVDMEVETAEALKATALDKLRDAGCVVMLSFHDFKGTPDLDAVYDRMAKFSPDFYKIVPTAKSLPDNLKVTALLEKHAEDANVVALAMGNFGVLTRILGPRFGSVFTFGAATVGEETAPGQVAARTLTELYRMDGIEASTRIYGVAGSPVTSSLSPLMINTAFRRETVNAVYVALETGDVKDLLKVMEKLPIHGVSVTMPLKTDILAHLEKTDPLSAKIGACNTVVRAQDGKLYGFNTDVGGIVGPLERRVPLRGAKVLVLGAGGVARAAVFGLKDKGAEVSILNRTPEKAQKLARQAGAKVMRRDQLAKTRFDVVINATPYGMLGQKIAAPISAEELNTGLLFDLVYNPIETPLVRLARSKNIAVVLGVEMFVQQGARQFEIWTGKPAPQEEMLRVVLHALKQQAEANMPPVPVPVAPVVEKPVAPVVEKPAPPVVENPTAPIVPKPAPAVEKPALEKKIEPKPVPVPVQAKPVLKAPVKTVSTKAAIPVAAKKVAPKKAVARKPVVTKPAVKKAVAKKSVAKKVALKKSVAKKAAPVKVAAKKAPTKKAVVKKAVTKKVVAKKLVPKKAAAPVKKAPPRKVAEKKAPLKKSTKKR</sequence>
<dbReference type="InterPro" id="IPR013785">
    <property type="entry name" value="Aldolase_TIM"/>
</dbReference>
<feature type="binding site" evidence="10">
    <location>
        <position position="348"/>
    </location>
    <ligand>
        <name>shikimate</name>
        <dbReference type="ChEBI" id="CHEBI:36208"/>
    </ligand>
</feature>
<comment type="similarity">
    <text evidence="9">Belongs to the type-I 3-dehydroquinase family.</text>
</comment>
<evidence type="ECO:0000256" key="5">
    <source>
        <dbReference type="ARBA" id="ARBA00022857"/>
    </source>
</evidence>
<dbReference type="Pfam" id="PF07382">
    <property type="entry name" value="HC2"/>
    <property type="match status" value="1"/>
</dbReference>
<comment type="function">
    <text evidence="10">Involved in the biosynthesis of the chorismate, which leads to the biosynthesis of aromatic amino acids. Catalyzes the reversible NADPH linked reduction of 3-dehydroshikimate (DHSA) to yield shikimate (SA).</text>
</comment>
<dbReference type="eggNOG" id="COG0710">
    <property type="taxonomic scope" value="Bacteria"/>
</dbReference>
<dbReference type="EC" id="4.2.1.10" evidence="9"/>
<name>E8V7N2_TERSS</name>
<reference evidence="15 16" key="1">
    <citation type="journal article" date="2012" name="Stand. Genomic Sci.">
        <title>Complete genome sequence of Terriglobus saanensis type strain SP1PR4(T), an Acidobacteria from tundra soil.</title>
        <authorList>
            <person name="Rawat S.R."/>
            <person name="Mannisto M.K."/>
            <person name="Starovoytov V."/>
            <person name="Goodwin L."/>
            <person name="Nolan M."/>
            <person name="Hauser L."/>
            <person name="Land M."/>
            <person name="Davenport K.W."/>
            <person name="Woyke T."/>
            <person name="Haggblom M.M."/>
        </authorList>
    </citation>
    <scope>NUCLEOTIDE SEQUENCE</scope>
    <source>
        <strain evidence="16">ATCC BAA-1853 / DSM 23119 / SP1PR4</strain>
    </source>
</reference>
<comment type="subunit">
    <text evidence="9">Homodimer.</text>
</comment>
<feature type="binding site" evidence="9">
    <location>
        <position position="226"/>
    </location>
    <ligand>
        <name>3-dehydroquinate</name>
        <dbReference type="ChEBI" id="CHEBI:32364"/>
    </ligand>
</feature>
<comment type="similarity">
    <text evidence="10">Belongs to the shikimate dehydrogenase family.</text>
</comment>
<keyword evidence="16" id="KW-1185">Reference proteome</keyword>
<dbReference type="InterPro" id="IPR013708">
    <property type="entry name" value="Shikimate_DH-bd_N"/>
</dbReference>
<dbReference type="Gene3D" id="3.40.50.720">
    <property type="entry name" value="NAD(P)-binding Rossmann-like Domain"/>
    <property type="match status" value="1"/>
</dbReference>
<dbReference type="InterPro" id="IPR022893">
    <property type="entry name" value="Shikimate_DH_fam"/>
</dbReference>
<dbReference type="GO" id="GO:0003855">
    <property type="term" value="F:3-dehydroquinate dehydratase activity"/>
    <property type="evidence" value="ECO:0007669"/>
    <property type="project" value="UniProtKB-UniRule"/>
</dbReference>
<comment type="function">
    <text evidence="9">Involved in the third step of the chorismate pathway, which leads to the biosynthesis of aromatic amino acids. Catalyzes the cis-dehydration of 3-dehydroquinate (DHQ) and introduces the first double bond of the aromatic ring to yield 3-dehydroshikimate.</text>
</comment>
<evidence type="ECO:0000256" key="11">
    <source>
        <dbReference type="SAM" id="MobiDB-lite"/>
    </source>
</evidence>
<dbReference type="Pfam" id="PF01488">
    <property type="entry name" value="Shikimate_DH"/>
    <property type="match status" value="1"/>
</dbReference>
<gene>
    <name evidence="10" type="primary">aroE</name>
    <name evidence="9" type="synonym">aroD</name>
    <name evidence="15" type="ordered locus">AciPR4_0897</name>
</gene>
<dbReference type="SUPFAM" id="SSF53223">
    <property type="entry name" value="Aminoacid dehydrogenase-like, N-terminal domain"/>
    <property type="match status" value="1"/>
</dbReference>
<dbReference type="GO" id="GO:0030527">
    <property type="term" value="F:structural constituent of chromatin"/>
    <property type="evidence" value="ECO:0007669"/>
    <property type="project" value="InterPro"/>
</dbReference>
<comment type="catalytic activity">
    <reaction evidence="8 10">
        <text>shikimate + NADP(+) = 3-dehydroshikimate + NADPH + H(+)</text>
        <dbReference type="Rhea" id="RHEA:17737"/>
        <dbReference type="ChEBI" id="CHEBI:15378"/>
        <dbReference type="ChEBI" id="CHEBI:16630"/>
        <dbReference type="ChEBI" id="CHEBI:36208"/>
        <dbReference type="ChEBI" id="CHEBI:57783"/>
        <dbReference type="ChEBI" id="CHEBI:58349"/>
        <dbReference type="EC" id="1.1.1.25"/>
    </reaction>
</comment>
<keyword evidence="9" id="KW-0704">Schiff base</keyword>
<feature type="binding site" evidence="9">
    <location>
        <position position="230"/>
    </location>
    <ligand>
        <name>3-dehydroquinate</name>
        <dbReference type="ChEBI" id="CHEBI:32364"/>
    </ligand>
</feature>
<dbReference type="EMBL" id="CP002467">
    <property type="protein sequence ID" value="ADV81730.1"/>
    <property type="molecule type" value="Genomic_DNA"/>
</dbReference>
<feature type="active site" description="Proton donor/acceptor" evidence="9">
    <location>
        <position position="141"/>
    </location>
</feature>
<dbReference type="InterPro" id="IPR041121">
    <property type="entry name" value="SDH_C"/>
</dbReference>
<accession>E8V7N2</accession>
<comment type="pathway">
    <text evidence="9">Metabolic intermediate biosynthesis; chorismate biosynthesis; chorismate from D-erythrose 4-phosphate and phosphoenolpyruvate: step 3/7.</text>
</comment>
<dbReference type="Pfam" id="PF18317">
    <property type="entry name" value="SDH_C"/>
    <property type="match status" value="1"/>
</dbReference>
<dbReference type="Proteomes" id="UP000006844">
    <property type="component" value="Chromosome"/>
</dbReference>
<dbReference type="EC" id="1.1.1.25" evidence="10"/>
<keyword evidence="4 9" id="KW-0028">Amino-acid biosynthesis</keyword>
<feature type="binding site" evidence="9">
    <location>
        <position position="81"/>
    </location>
    <ligand>
        <name>3-dehydroquinate</name>
        <dbReference type="ChEBI" id="CHEBI:32364"/>
    </ligand>
</feature>
<dbReference type="Gene3D" id="3.40.50.10860">
    <property type="entry name" value="Leucine Dehydrogenase, chain A, domain 1"/>
    <property type="match status" value="1"/>
</dbReference>
<dbReference type="SUPFAM" id="SSF51569">
    <property type="entry name" value="Aldolase"/>
    <property type="match status" value="1"/>
</dbReference>
<keyword evidence="9" id="KW-0456">Lyase</keyword>
<dbReference type="NCBIfam" id="TIGR00507">
    <property type="entry name" value="aroE"/>
    <property type="match status" value="1"/>
</dbReference>
<dbReference type="GO" id="GO:0050661">
    <property type="term" value="F:NADP binding"/>
    <property type="evidence" value="ECO:0007669"/>
    <property type="project" value="InterPro"/>
</dbReference>
<dbReference type="GO" id="GO:0019632">
    <property type="term" value="P:shikimate metabolic process"/>
    <property type="evidence" value="ECO:0007669"/>
    <property type="project" value="InterPro"/>
</dbReference>
<feature type="domain" description="SDH C-terminal" evidence="14">
    <location>
        <begin position="478"/>
        <end position="508"/>
    </location>
</feature>
<keyword evidence="6 10" id="KW-0560">Oxidoreductase</keyword>
<evidence type="ECO:0000256" key="2">
    <source>
        <dbReference type="ARBA" id="ARBA00004871"/>
    </source>
</evidence>
<dbReference type="InterPro" id="IPR011342">
    <property type="entry name" value="Shikimate_DH"/>
</dbReference>
<dbReference type="Pfam" id="PF08501">
    <property type="entry name" value="Shikimate_dh_N"/>
    <property type="match status" value="1"/>
</dbReference>
<dbReference type="PANTHER" id="PTHR21089">
    <property type="entry name" value="SHIKIMATE DEHYDROGENASE"/>
    <property type="match status" value="1"/>
</dbReference>